<accession>A0AA88Y464</accession>
<reference evidence="1" key="1">
    <citation type="submission" date="2019-08" db="EMBL/GenBank/DDBJ databases">
        <title>The improved chromosome-level genome for the pearl oyster Pinctada fucata martensii using PacBio sequencing and Hi-C.</title>
        <authorList>
            <person name="Zheng Z."/>
        </authorList>
    </citation>
    <scope>NUCLEOTIDE SEQUENCE</scope>
    <source>
        <strain evidence="1">ZZ-2019</strain>
        <tissue evidence="1">Adductor muscle</tissue>
    </source>
</reference>
<protein>
    <submittedName>
        <fullName evidence="1">Uncharacterized protein</fullName>
    </submittedName>
</protein>
<sequence length="72" mass="8283">MTVHVLFHSSVIEDASPPECDIAWNGTYLSPHQPIGVTKANTSLLPGCWTAESREGYHMTYYWFHLFDWIIN</sequence>
<dbReference type="AlphaFoldDB" id="A0AA88Y464"/>
<organism evidence="1 2">
    <name type="scientific">Pinctada imbricata</name>
    <name type="common">Atlantic pearl-oyster</name>
    <name type="synonym">Pinctada martensii</name>
    <dbReference type="NCBI Taxonomy" id="66713"/>
    <lineage>
        <taxon>Eukaryota</taxon>
        <taxon>Metazoa</taxon>
        <taxon>Spiralia</taxon>
        <taxon>Lophotrochozoa</taxon>
        <taxon>Mollusca</taxon>
        <taxon>Bivalvia</taxon>
        <taxon>Autobranchia</taxon>
        <taxon>Pteriomorphia</taxon>
        <taxon>Pterioida</taxon>
        <taxon>Pterioidea</taxon>
        <taxon>Pteriidae</taxon>
        <taxon>Pinctada</taxon>
    </lineage>
</organism>
<keyword evidence="2" id="KW-1185">Reference proteome</keyword>
<gene>
    <name evidence="1" type="ORF">FSP39_012567</name>
</gene>
<comment type="caution">
    <text evidence="1">The sequence shown here is derived from an EMBL/GenBank/DDBJ whole genome shotgun (WGS) entry which is preliminary data.</text>
</comment>
<dbReference type="EMBL" id="VSWD01000007">
    <property type="protein sequence ID" value="KAK3097733.1"/>
    <property type="molecule type" value="Genomic_DNA"/>
</dbReference>
<dbReference type="Proteomes" id="UP001186944">
    <property type="component" value="Unassembled WGS sequence"/>
</dbReference>
<name>A0AA88Y464_PINIB</name>
<evidence type="ECO:0000313" key="1">
    <source>
        <dbReference type="EMBL" id="KAK3097733.1"/>
    </source>
</evidence>
<proteinExistence type="predicted"/>
<evidence type="ECO:0000313" key="2">
    <source>
        <dbReference type="Proteomes" id="UP001186944"/>
    </source>
</evidence>